<dbReference type="EMBL" id="JAVIKH010000004">
    <property type="protein sequence ID" value="MDX8335685.1"/>
    <property type="molecule type" value="Genomic_DNA"/>
</dbReference>
<dbReference type="SMART" id="SM00347">
    <property type="entry name" value="HTH_MARR"/>
    <property type="match status" value="1"/>
</dbReference>
<dbReference type="GO" id="GO:0003677">
    <property type="term" value="F:DNA binding"/>
    <property type="evidence" value="ECO:0007669"/>
    <property type="project" value="UniProtKB-KW"/>
</dbReference>
<evidence type="ECO:0000313" key="6">
    <source>
        <dbReference type="Proteomes" id="UP001279681"/>
    </source>
</evidence>
<comment type="caution">
    <text evidence="5">The sequence shown here is derived from an EMBL/GenBank/DDBJ whole genome shotgun (WGS) entry which is preliminary data.</text>
</comment>
<dbReference type="SUPFAM" id="SSF46785">
    <property type="entry name" value="Winged helix' DNA-binding domain"/>
    <property type="match status" value="1"/>
</dbReference>
<keyword evidence="2 5" id="KW-0238">DNA-binding</keyword>
<dbReference type="Gene3D" id="1.10.10.10">
    <property type="entry name" value="Winged helix-like DNA-binding domain superfamily/Winged helix DNA-binding domain"/>
    <property type="match status" value="1"/>
</dbReference>
<accession>A0ABU4W828</accession>
<gene>
    <name evidence="5" type="ORF">RFV38_04065</name>
</gene>
<protein>
    <submittedName>
        <fullName evidence="5">Winged helix DNA-binding protein</fullName>
    </submittedName>
</protein>
<dbReference type="RefSeq" id="WP_320313092.1">
    <property type="nucleotide sequence ID" value="NZ_JAVIKH010000004.1"/>
</dbReference>
<dbReference type="Proteomes" id="UP001279681">
    <property type="component" value="Unassembled WGS sequence"/>
</dbReference>
<keyword evidence="3" id="KW-0804">Transcription</keyword>
<dbReference type="Pfam" id="PF13463">
    <property type="entry name" value="HTH_27"/>
    <property type="match status" value="1"/>
</dbReference>
<name>A0ABU4W828_9FUSO</name>
<evidence type="ECO:0000259" key="4">
    <source>
        <dbReference type="PROSITE" id="PS50995"/>
    </source>
</evidence>
<dbReference type="InterPro" id="IPR036388">
    <property type="entry name" value="WH-like_DNA-bd_sf"/>
</dbReference>
<evidence type="ECO:0000256" key="3">
    <source>
        <dbReference type="ARBA" id="ARBA00023163"/>
    </source>
</evidence>
<reference evidence="6" key="1">
    <citation type="submission" date="2023-07" db="EMBL/GenBank/DDBJ databases">
        <authorList>
            <person name="Colorado M.A."/>
            <person name="Villamil L.M."/>
            <person name="Melo J.F."/>
            <person name="Rodriguez J.A."/>
            <person name="Ruiz R.Y."/>
        </authorList>
    </citation>
    <scope>NUCLEOTIDE SEQUENCE [LARGE SCALE GENOMIC DNA]</scope>
    <source>
        <strain evidence="6">C33</strain>
    </source>
</reference>
<dbReference type="PANTHER" id="PTHR42756">
    <property type="entry name" value="TRANSCRIPTIONAL REGULATOR, MARR"/>
    <property type="match status" value="1"/>
</dbReference>
<dbReference type="PANTHER" id="PTHR42756:SF1">
    <property type="entry name" value="TRANSCRIPTIONAL REPRESSOR OF EMRAB OPERON"/>
    <property type="match status" value="1"/>
</dbReference>
<evidence type="ECO:0000256" key="1">
    <source>
        <dbReference type="ARBA" id="ARBA00023015"/>
    </source>
</evidence>
<feature type="domain" description="HTH marR-type" evidence="4">
    <location>
        <begin position="3"/>
        <end position="138"/>
    </location>
</feature>
<organism evidence="5 6">
    <name type="scientific">Candidatus Cetobacterium colombiensis</name>
    <dbReference type="NCBI Taxonomy" id="3073100"/>
    <lineage>
        <taxon>Bacteria</taxon>
        <taxon>Fusobacteriati</taxon>
        <taxon>Fusobacteriota</taxon>
        <taxon>Fusobacteriia</taxon>
        <taxon>Fusobacteriales</taxon>
        <taxon>Fusobacteriaceae</taxon>
        <taxon>Cetobacterium</taxon>
    </lineage>
</organism>
<dbReference type="PROSITE" id="PS50995">
    <property type="entry name" value="HTH_MARR_2"/>
    <property type="match status" value="1"/>
</dbReference>
<sequence length="142" mass="16292">MNKFKIPILISKINRLQKKILNEKLKEFNLESSQGIILYKIKEFRKVTPSQLVDMGVIEKAAVSKTLKKLENLGYILKETSLEDARSFFVSLTKSGEVIGNCVNSFIENLDKEFHNILSENSLVQLETIFENLEEVINKKNS</sequence>
<keyword evidence="1" id="KW-0805">Transcription regulation</keyword>
<evidence type="ECO:0000313" key="5">
    <source>
        <dbReference type="EMBL" id="MDX8335685.1"/>
    </source>
</evidence>
<keyword evidence="6" id="KW-1185">Reference proteome</keyword>
<dbReference type="InterPro" id="IPR036390">
    <property type="entry name" value="WH_DNA-bd_sf"/>
</dbReference>
<proteinExistence type="predicted"/>
<dbReference type="PRINTS" id="PR00598">
    <property type="entry name" value="HTHMARR"/>
</dbReference>
<dbReference type="InterPro" id="IPR000835">
    <property type="entry name" value="HTH_MarR-typ"/>
</dbReference>
<evidence type="ECO:0000256" key="2">
    <source>
        <dbReference type="ARBA" id="ARBA00023125"/>
    </source>
</evidence>